<accession>G9XVV7</accession>
<evidence type="ECO:0000256" key="3">
    <source>
        <dbReference type="ARBA" id="ARBA00022679"/>
    </source>
</evidence>
<dbReference type="SUPFAM" id="SSF53448">
    <property type="entry name" value="Nucleotide-diphospho-sugar transferases"/>
    <property type="match status" value="1"/>
</dbReference>
<dbReference type="InterPro" id="IPR001173">
    <property type="entry name" value="Glyco_trans_2-like"/>
</dbReference>
<reference evidence="5 6" key="1">
    <citation type="submission" date="2011-08" db="EMBL/GenBank/DDBJ databases">
        <authorList>
            <person name="Weinstock G."/>
            <person name="Sodergren E."/>
            <person name="Clifton S."/>
            <person name="Fulton L."/>
            <person name="Fulton B."/>
            <person name="Courtney L."/>
            <person name="Fronick C."/>
            <person name="Harrison M."/>
            <person name="Strong C."/>
            <person name="Farmer C."/>
            <person name="Delahaunty K."/>
            <person name="Markovic C."/>
            <person name="Hall O."/>
            <person name="Minx P."/>
            <person name="Tomlinson C."/>
            <person name="Mitreva M."/>
            <person name="Hou S."/>
            <person name="Chen J."/>
            <person name="Wollam A."/>
            <person name="Pepin K.H."/>
            <person name="Johnson M."/>
            <person name="Bhonagiri V."/>
            <person name="Zhang X."/>
            <person name="Suruliraj S."/>
            <person name="Warren W."/>
            <person name="Chinwalla A."/>
            <person name="Mardis E.R."/>
            <person name="Wilson R.K."/>
        </authorList>
    </citation>
    <scope>NUCLEOTIDE SEQUENCE [LARGE SCALE GENOMIC DNA]</scope>
    <source>
        <strain evidence="5 6">DP7</strain>
    </source>
</reference>
<comment type="similarity">
    <text evidence="1">Belongs to the glycosyltransferase 2 family.</text>
</comment>
<feature type="domain" description="Glycosyltransferase 2-like" evidence="4">
    <location>
        <begin position="9"/>
        <end position="169"/>
    </location>
</feature>
<dbReference type="InterPro" id="IPR050834">
    <property type="entry name" value="Glycosyltransf_2"/>
</dbReference>
<dbReference type="AlphaFoldDB" id="G9XVV7"/>
<proteinExistence type="inferred from homology"/>
<dbReference type="GO" id="GO:0016757">
    <property type="term" value="F:glycosyltransferase activity"/>
    <property type="evidence" value="ECO:0007669"/>
    <property type="project" value="UniProtKB-KW"/>
</dbReference>
<keyword evidence="2" id="KW-0328">Glycosyltransferase</keyword>
<organism evidence="5 6">
    <name type="scientific">Desulfitobacterium hafniense DP7</name>
    <dbReference type="NCBI Taxonomy" id="537010"/>
    <lineage>
        <taxon>Bacteria</taxon>
        <taxon>Bacillati</taxon>
        <taxon>Bacillota</taxon>
        <taxon>Clostridia</taxon>
        <taxon>Eubacteriales</taxon>
        <taxon>Desulfitobacteriaceae</taxon>
        <taxon>Desulfitobacterium</taxon>
    </lineage>
</organism>
<dbReference type="PANTHER" id="PTHR43685:SF5">
    <property type="entry name" value="GLYCOSYLTRANSFERASE EPSE-RELATED"/>
    <property type="match status" value="1"/>
</dbReference>
<keyword evidence="3 5" id="KW-0808">Transferase</keyword>
<dbReference type="PANTHER" id="PTHR43685">
    <property type="entry name" value="GLYCOSYLTRANSFERASE"/>
    <property type="match status" value="1"/>
</dbReference>
<gene>
    <name evidence="5" type="ORF">HMPREF0322_05140</name>
</gene>
<sequence length="272" mass="31611">MENTMPLISVIMGVYWRQSDTRPLERAVHSILAQSLRDLELIICDDGSGEAAQILLNHLAAEDSRILLLRPGNIITLPQKLNLCLAHSSGHFIARMDDDDFSHVHRLEKQYAYLKKHTEVAFVGCNINRVTKYGKKSSLILPEFPKPENFQFTMPYIHPSLLFRREALEKANGYCERKYCLLCEDYDLLLRLYSLGMQGANLQEILFDYSMAGVEQKRRKYHFRINEAIVRFLRFRELNMLPKALPYVIKPLIVGLLPLSLLNWLRNIYQSQ</sequence>
<comment type="caution">
    <text evidence="5">The sequence shown here is derived from an EMBL/GenBank/DDBJ whole genome shotgun (WGS) entry which is preliminary data.</text>
</comment>
<dbReference type="Pfam" id="PF00535">
    <property type="entry name" value="Glycos_transf_2"/>
    <property type="match status" value="1"/>
</dbReference>
<evidence type="ECO:0000259" key="4">
    <source>
        <dbReference type="Pfam" id="PF00535"/>
    </source>
</evidence>
<dbReference type="PATRIC" id="fig|537010.4.peg.4784"/>
<dbReference type="InterPro" id="IPR029044">
    <property type="entry name" value="Nucleotide-diphossugar_trans"/>
</dbReference>
<evidence type="ECO:0000256" key="2">
    <source>
        <dbReference type="ARBA" id="ARBA00022676"/>
    </source>
</evidence>
<evidence type="ECO:0000256" key="1">
    <source>
        <dbReference type="ARBA" id="ARBA00006739"/>
    </source>
</evidence>
<dbReference type="HOGENOM" id="CLU_025996_0_9_9"/>
<dbReference type="EMBL" id="AFZX01000137">
    <property type="protein sequence ID" value="EHL04220.1"/>
    <property type="molecule type" value="Genomic_DNA"/>
</dbReference>
<name>G9XVV7_DESHA</name>
<protein>
    <submittedName>
        <fullName evidence="5">Glycosyltransferase, group 2 family protein</fullName>
    </submittedName>
</protein>
<evidence type="ECO:0000313" key="6">
    <source>
        <dbReference type="Proteomes" id="UP000004416"/>
    </source>
</evidence>
<evidence type="ECO:0000313" key="5">
    <source>
        <dbReference type="EMBL" id="EHL04220.1"/>
    </source>
</evidence>
<dbReference type="Proteomes" id="UP000004416">
    <property type="component" value="Unassembled WGS sequence"/>
</dbReference>
<dbReference type="Gene3D" id="3.90.550.10">
    <property type="entry name" value="Spore Coat Polysaccharide Biosynthesis Protein SpsA, Chain A"/>
    <property type="match status" value="1"/>
</dbReference>